<evidence type="ECO:0000313" key="3">
    <source>
        <dbReference type="Proteomes" id="UP000246800"/>
    </source>
</evidence>
<dbReference type="EMBL" id="QEIT01000998">
    <property type="protein sequence ID" value="PWZ64564.1"/>
    <property type="molecule type" value="Genomic_DNA"/>
</dbReference>
<name>A0A317YKF3_STAPS</name>
<organism evidence="2 3">
    <name type="scientific">Staphylococcus pseudintermedius</name>
    <dbReference type="NCBI Taxonomy" id="283734"/>
    <lineage>
        <taxon>Bacteria</taxon>
        <taxon>Bacillati</taxon>
        <taxon>Bacillota</taxon>
        <taxon>Bacilli</taxon>
        <taxon>Bacillales</taxon>
        <taxon>Staphylococcaceae</taxon>
        <taxon>Staphylococcus</taxon>
        <taxon>Staphylococcus intermedius group</taxon>
    </lineage>
</organism>
<feature type="non-terminal residue" evidence="2">
    <location>
        <position position="1"/>
    </location>
</feature>
<dbReference type="Proteomes" id="UP000246800">
    <property type="component" value="Unassembled WGS sequence"/>
</dbReference>
<feature type="compositionally biased region" description="Basic and acidic residues" evidence="1">
    <location>
        <begin position="65"/>
        <end position="76"/>
    </location>
</feature>
<feature type="non-terminal residue" evidence="2">
    <location>
        <position position="117"/>
    </location>
</feature>
<reference evidence="2 3" key="1">
    <citation type="journal article" date="2018" name="Vet. Microbiol.">
        <title>Clonal diversity and geographic distribution of methicillin-resistant Staphylococcus pseudintermedius from Australian animals: Discovery of novel sequence types.</title>
        <authorList>
            <person name="Worthing K.A."/>
            <person name="Abraham S."/>
            <person name="Coombs G.W."/>
            <person name="Pang S."/>
            <person name="Saputra S."/>
            <person name="Jordan D."/>
            <person name="Trott D.J."/>
            <person name="Norris J.M."/>
        </authorList>
    </citation>
    <scope>NUCLEOTIDE SEQUENCE [LARGE SCALE GENOMIC DNA]</scope>
    <source>
        <strain evidence="2 3">ST525 1</strain>
    </source>
</reference>
<protein>
    <submittedName>
        <fullName evidence="2">Adhesin</fullName>
    </submittedName>
</protein>
<gene>
    <name evidence="2" type="ORF">DD902_17240</name>
</gene>
<feature type="compositionally biased region" description="Basic and acidic residues" evidence="1">
    <location>
        <begin position="96"/>
        <end position="117"/>
    </location>
</feature>
<sequence length="117" mass="13010">LKQLSASSKAHYKAQLNEAKTASQIDEIIKRANELDSKDNKGSQIEMNGQSDIDSKLDQLLKDLNEVSSKVDRGQQSDEDDLNAMKNDMSQTATTKHGEKDDKNDEAMVNKALEDLD</sequence>
<feature type="region of interest" description="Disordered" evidence="1">
    <location>
        <begin position="35"/>
        <end position="54"/>
    </location>
</feature>
<dbReference type="AlphaFoldDB" id="A0A317YKF3"/>
<feature type="region of interest" description="Disordered" evidence="1">
    <location>
        <begin position="65"/>
        <end position="117"/>
    </location>
</feature>
<evidence type="ECO:0000256" key="1">
    <source>
        <dbReference type="SAM" id="MobiDB-lite"/>
    </source>
</evidence>
<accession>A0A317YKF3</accession>
<feature type="compositionally biased region" description="Polar residues" evidence="1">
    <location>
        <begin position="42"/>
        <end position="52"/>
    </location>
</feature>
<proteinExistence type="predicted"/>
<evidence type="ECO:0000313" key="2">
    <source>
        <dbReference type="EMBL" id="PWZ64564.1"/>
    </source>
</evidence>
<comment type="caution">
    <text evidence="2">The sequence shown here is derived from an EMBL/GenBank/DDBJ whole genome shotgun (WGS) entry which is preliminary data.</text>
</comment>